<dbReference type="Pfam" id="PF00356">
    <property type="entry name" value="LacI"/>
    <property type="match status" value="1"/>
</dbReference>
<evidence type="ECO:0000313" key="5">
    <source>
        <dbReference type="EMBL" id="MDR7376087.1"/>
    </source>
</evidence>
<feature type="domain" description="HTH lacI-type" evidence="4">
    <location>
        <begin position="9"/>
        <end position="65"/>
    </location>
</feature>
<dbReference type="SUPFAM" id="SSF53822">
    <property type="entry name" value="Periplasmic binding protein-like I"/>
    <property type="match status" value="1"/>
</dbReference>
<dbReference type="CDD" id="cd06267">
    <property type="entry name" value="PBP1_LacI_sugar_binding-like"/>
    <property type="match status" value="1"/>
</dbReference>
<dbReference type="Gene3D" id="1.10.260.40">
    <property type="entry name" value="lambda repressor-like DNA-binding domains"/>
    <property type="match status" value="1"/>
</dbReference>
<gene>
    <name evidence="5" type="ORF">J2X19_000745</name>
</gene>
<reference evidence="5 6" key="1">
    <citation type="submission" date="2023-07" db="EMBL/GenBank/DDBJ databases">
        <title>Sorghum-associated microbial communities from plants grown in Nebraska, USA.</title>
        <authorList>
            <person name="Schachtman D."/>
        </authorList>
    </citation>
    <scope>NUCLEOTIDE SEQUENCE [LARGE SCALE GENOMIC DNA]</scope>
    <source>
        <strain evidence="5 6">BE313</strain>
    </source>
</reference>
<dbReference type="EMBL" id="JAVDXT010000001">
    <property type="protein sequence ID" value="MDR7376087.1"/>
    <property type="molecule type" value="Genomic_DNA"/>
</dbReference>
<dbReference type="InterPro" id="IPR028082">
    <property type="entry name" value="Peripla_BP_I"/>
</dbReference>
<organism evidence="5 6">
    <name type="scientific">Rhodoferax ferrireducens</name>
    <dbReference type="NCBI Taxonomy" id="192843"/>
    <lineage>
        <taxon>Bacteria</taxon>
        <taxon>Pseudomonadati</taxon>
        <taxon>Pseudomonadota</taxon>
        <taxon>Betaproteobacteria</taxon>
        <taxon>Burkholderiales</taxon>
        <taxon>Comamonadaceae</taxon>
        <taxon>Rhodoferax</taxon>
    </lineage>
</organism>
<dbReference type="PANTHER" id="PTHR30146">
    <property type="entry name" value="LACI-RELATED TRANSCRIPTIONAL REPRESSOR"/>
    <property type="match status" value="1"/>
</dbReference>
<keyword evidence="2" id="KW-0238">DNA-binding</keyword>
<keyword evidence="6" id="KW-1185">Reference proteome</keyword>
<dbReference type="InterPro" id="IPR010982">
    <property type="entry name" value="Lambda_DNA-bd_dom_sf"/>
</dbReference>
<dbReference type="Pfam" id="PF13377">
    <property type="entry name" value="Peripla_BP_3"/>
    <property type="match status" value="1"/>
</dbReference>
<dbReference type="SUPFAM" id="SSF47413">
    <property type="entry name" value="lambda repressor-like DNA-binding domains"/>
    <property type="match status" value="1"/>
</dbReference>
<dbReference type="InterPro" id="IPR000843">
    <property type="entry name" value="HTH_LacI"/>
</dbReference>
<dbReference type="PANTHER" id="PTHR30146:SF109">
    <property type="entry name" value="HTH-TYPE TRANSCRIPTIONAL REGULATOR GALS"/>
    <property type="match status" value="1"/>
</dbReference>
<evidence type="ECO:0000256" key="1">
    <source>
        <dbReference type="ARBA" id="ARBA00023015"/>
    </source>
</evidence>
<keyword evidence="3" id="KW-0804">Transcription</keyword>
<dbReference type="CDD" id="cd01392">
    <property type="entry name" value="HTH_LacI"/>
    <property type="match status" value="1"/>
</dbReference>
<dbReference type="RefSeq" id="WP_310370781.1">
    <property type="nucleotide sequence ID" value="NZ_JAVDXT010000001.1"/>
</dbReference>
<name>A0ABU2C432_9BURK</name>
<comment type="caution">
    <text evidence="5">The sequence shown here is derived from an EMBL/GenBank/DDBJ whole genome shotgun (WGS) entry which is preliminary data.</text>
</comment>
<dbReference type="InterPro" id="IPR046335">
    <property type="entry name" value="LacI/GalR-like_sensor"/>
</dbReference>
<dbReference type="SMART" id="SM00354">
    <property type="entry name" value="HTH_LACI"/>
    <property type="match status" value="1"/>
</dbReference>
<evidence type="ECO:0000259" key="4">
    <source>
        <dbReference type="PROSITE" id="PS50932"/>
    </source>
</evidence>
<proteinExistence type="predicted"/>
<evidence type="ECO:0000256" key="3">
    <source>
        <dbReference type="ARBA" id="ARBA00023163"/>
    </source>
</evidence>
<sequence length="356" mass="38299">MSSSLKSPPTSSEVARRAGVSRTTVSFVLNNVRDQGISEATREKVLAAARDIGYEPNAAARTLAGGTTGTVALVIPKAEHLYVDVFLAQLVASINQECHRYGLKMLIESSDDEGREPGAFVDLVRSRRIDGLIVVNPSMPGREYLDRVLEAGIPMVVFGAGLPDMDRFHTTGNDTSLSSKMAVNHLIGLGHSRIAFVNFAQPEYLAVNERERGWREAMADHGFAIDPAWVAYADISAASGYRATQELLARKAPFTALFAGNDTIAFGAIRALKEAGLRVPQDVAVVGYDDIPMAEFASPPLTTVRTDTMGLGRDAMAMLVALLRNETPVRTIVPDALMPLVVRESCGAGLADSQRK</sequence>
<keyword evidence="1" id="KW-0805">Transcription regulation</keyword>
<evidence type="ECO:0000313" key="6">
    <source>
        <dbReference type="Proteomes" id="UP001180487"/>
    </source>
</evidence>
<protein>
    <submittedName>
        <fullName evidence="5">LacI family transcriptional regulator</fullName>
    </submittedName>
</protein>
<dbReference type="PROSITE" id="PS50932">
    <property type="entry name" value="HTH_LACI_2"/>
    <property type="match status" value="1"/>
</dbReference>
<accession>A0ABU2C432</accession>
<evidence type="ECO:0000256" key="2">
    <source>
        <dbReference type="ARBA" id="ARBA00023125"/>
    </source>
</evidence>
<dbReference type="Gene3D" id="3.40.50.2300">
    <property type="match status" value="2"/>
</dbReference>
<dbReference type="Proteomes" id="UP001180487">
    <property type="component" value="Unassembled WGS sequence"/>
</dbReference>